<dbReference type="Proteomes" id="UP000580250">
    <property type="component" value="Unassembled WGS sequence"/>
</dbReference>
<name>A0A6V7WEG8_MELEN</name>
<comment type="caution">
    <text evidence="1">The sequence shown here is derived from an EMBL/GenBank/DDBJ whole genome shotgun (WGS) entry which is preliminary data.</text>
</comment>
<evidence type="ECO:0000313" key="3">
    <source>
        <dbReference type="Proteomes" id="UP000580250"/>
    </source>
</evidence>
<dbReference type="GO" id="GO:0016594">
    <property type="term" value="F:glycine binding"/>
    <property type="evidence" value="ECO:0007669"/>
    <property type="project" value="TreeGrafter"/>
</dbReference>
<dbReference type="PANTHER" id="PTHR11773">
    <property type="entry name" value="GLYCINE DEHYDROGENASE, DECARBOXYLATING"/>
    <property type="match status" value="1"/>
</dbReference>
<organism evidence="1 3">
    <name type="scientific">Meloidogyne enterolobii</name>
    <name type="common">Root-knot nematode worm</name>
    <name type="synonym">Meloidogyne mayaguensis</name>
    <dbReference type="NCBI Taxonomy" id="390850"/>
    <lineage>
        <taxon>Eukaryota</taxon>
        <taxon>Metazoa</taxon>
        <taxon>Ecdysozoa</taxon>
        <taxon>Nematoda</taxon>
        <taxon>Chromadorea</taxon>
        <taxon>Rhabditida</taxon>
        <taxon>Tylenchina</taxon>
        <taxon>Tylenchomorpha</taxon>
        <taxon>Tylenchoidea</taxon>
        <taxon>Meloidogynidae</taxon>
        <taxon>Meloidogyninae</taxon>
        <taxon>Meloidogyne</taxon>
    </lineage>
</organism>
<dbReference type="AlphaFoldDB" id="A0A6V7WEG8"/>
<dbReference type="GO" id="GO:0005960">
    <property type="term" value="C:glycine cleavage complex"/>
    <property type="evidence" value="ECO:0007669"/>
    <property type="project" value="TreeGrafter"/>
</dbReference>
<dbReference type="GO" id="GO:0030170">
    <property type="term" value="F:pyridoxal phosphate binding"/>
    <property type="evidence" value="ECO:0007669"/>
    <property type="project" value="TreeGrafter"/>
</dbReference>
<dbReference type="GO" id="GO:0019464">
    <property type="term" value="P:glycine decarboxylation via glycine cleavage system"/>
    <property type="evidence" value="ECO:0007669"/>
    <property type="project" value="TreeGrafter"/>
</dbReference>
<dbReference type="EMBL" id="CAJEWN010001640">
    <property type="protein sequence ID" value="CAD2199038.1"/>
    <property type="molecule type" value="Genomic_DNA"/>
</dbReference>
<proteinExistence type="predicted"/>
<protein>
    <submittedName>
        <fullName evidence="1">Uncharacterized protein</fullName>
    </submittedName>
</protein>
<dbReference type="EMBL" id="CAJEWN010000542">
    <property type="protein sequence ID" value="CAD2185375.1"/>
    <property type="molecule type" value="Genomic_DNA"/>
</dbReference>
<dbReference type="GO" id="GO:0005829">
    <property type="term" value="C:cytosol"/>
    <property type="evidence" value="ECO:0007669"/>
    <property type="project" value="TreeGrafter"/>
</dbReference>
<dbReference type="OrthoDB" id="1695665at2759"/>
<gene>
    <name evidence="1" type="ORF">MENT_LOCUS37795</name>
    <name evidence="2" type="ORF">MENT_LOCUS52402</name>
</gene>
<sequence length="46" mass="5144">MIPLGSCTMKLNASYELIPISWPKFADIHTFVPTEQAKGYSKVICN</sequence>
<evidence type="ECO:0000313" key="1">
    <source>
        <dbReference type="EMBL" id="CAD2185375.1"/>
    </source>
</evidence>
<accession>A0A6V7WEG8</accession>
<dbReference type="InterPro" id="IPR020581">
    <property type="entry name" value="GDC_P"/>
</dbReference>
<evidence type="ECO:0000313" key="2">
    <source>
        <dbReference type="EMBL" id="CAD2199038.1"/>
    </source>
</evidence>
<reference evidence="1 3" key="1">
    <citation type="submission" date="2020-08" db="EMBL/GenBank/DDBJ databases">
        <authorList>
            <person name="Koutsovoulos G."/>
            <person name="Danchin GJ E."/>
        </authorList>
    </citation>
    <scope>NUCLEOTIDE SEQUENCE [LARGE SCALE GENOMIC DNA]</scope>
</reference>
<dbReference type="GO" id="GO:0004375">
    <property type="term" value="F:glycine dehydrogenase (decarboxylating) activity"/>
    <property type="evidence" value="ECO:0007669"/>
    <property type="project" value="InterPro"/>
</dbReference>
<dbReference type="PANTHER" id="PTHR11773:SF1">
    <property type="entry name" value="GLYCINE DEHYDROGENASE (DECARBOXYLATING), MITOCHONDRIAL"/>
    <property type="match status" value="1"/>
</dbReference>